<dbReference type="AlphaFoldDB" id="A0A1I5UP49"/>
<proteinExistence type="predicted"/>
<dbReference type="NCBIfam" id="TIGR01764">
    <property type="entry name" value="excise"/>
    <property type="match status" value="1"/>
</dbReference>
<feature type="domain" description="Helix-turn-helix" evidence="1">
    <location>
        <begin position="2"/>
        <end position="50"/>
    </location>
</feature>
<evidence type="ECO:0000313" key="2">
    <source>
        <dbReference type="EMBL" id="SFP96992.1"/>
    </source>
</evidence>
<dbReference type="RefSeq" id="WP_092479111.1">
    <property type="nucleotide sequence ID" value="NZ_FOXW01000001.1"/>
</dbReference>
<organism evidence="2 3">
    <name type="scientific">Desemzia incerta</name>
    <dbReference type="NCBI Taxonomy" id="82801"/>
    <lineage>
        <taxon>Bacteria</taxon>
        <taxon>Bacillati</taxon>
        <taxon>Bacillota</taxon>
        <taxon>Bacilli</taxon>
        <taxon>Lactobacillales</taxon>
        <taxon>Carnobacteriaceae</taxon>
        <taxon>Desemzia</taxon>
    </lineage>
</organism>
<gene>
    <name evidence="2" type="ORF">SAMN04488506_0107</name>
</gene>
<dbReference type="InterPro" id="IPR041657">
    <property type="entry name" value="HTH_17"/>
</dbReference>
<dbReference type="STRING" id="82801.SAMN04488506_0107"/>
<reference evidence="2 3" key="1">
    <citation type="submission" date="2016-10" db="EMBL/GenBank/DDBJ databases">
        <authorList>
            <person name="de Groot N.N."/>
        </authorList>
    </citation>
    <scope>NUCLEOTIDE SEQUENCE [LARGE SCALE GENOMIC DNA]</scope>
    <source>
        <strain evidence="2 3">DSM 20581</strain>
    </source>
</reference>
<protein>
    <submittedName>
        <fullName evidence="2">DNA binding domain-containing protein, excisionase family</fullName>
    </submittedName>
</protein>
<dbReference type="Proteomes" id="UP000199136">
    <property type="component" value="Unassembled WGS sequence"/>
</dbReference>
<dbReference type="InterPro" id="IPR010093">
    <property type="entry name" value="SinI_DNA-bd"/>
</dbReference>
<evidence type="ECO:0000259" key="1">
    <source>
        <dbReference type="Pfam" id="PF12728"/>
    </source>
</evidence>
<accession>A0A1I5UP49</accession>
<sequence>MYLTIEKTAEYLNVPVSEVYRLIREKQVRTVQVDDELLLNKEQFNLFMKEMEKQKEALEEYLNTPIPEDIDIKDED</sequence>
<dbReference type="Pfam" id="PF12728">
    <property type="entry name" value="HTH_17"/>
    <property type="match status" value="1"/>
</dbReference>
<keyword evidence="3" id="KW-1185">Reference proteome</keyword>
<dbReference type="OrthoDB" id="2166477at2"/>
<evidence type="ECO:0000313" key="3">
    <source>
        <dbReference type="Proteomes" id="UP000199136"/>
    </source>
</evidence>
<name>A0A1I5UP49_9LACT</name>
<dbReference type="GO" id="GO:0003677">
    <property type="term" value="F:DNA binding"/>
    <property type="evidence" value="ECO:0007669"/>
    <property type="project" value="InterPro"/>
</dbReference>
<dbReference type="EMBL" id="FOXW01000001">
    <property type="protein sequence ID" value="SFP96992.1"/>
    <property type="molecule type" value="Genomic_DNA"/>
</dbReference>